<keyword evidence="2" id="KW-1185">Reference proteome</keyword>
<proteinExistence type="predicted"/>
<dbReference type="Proteomes" id="UP000265520">
    <property type="component" value="Unassembled WGS sequence"/>
</dbReference>
<accession>A0A392UED2</accession>
<organism evidence="1 2">
    <name type="scientific">Trifolium medium</name>
    <dbReference type="NCBI Taxonomy" id="97028"/>
    <lineage>
        <taxon>Eukaryota</taxon>
        <taxon>Viridiplantae</taxon>
        <taxon>Streptophyta</taxon>
        <taxon>Embryophyta</taxon>
        <taxon>Tracheophyta</taxon>
        <taxon>Spermatophyta</taxon>
        <taxon>Magnoliopsida</taxon>
        <taxon>eudicotyledons</taxon>
        <taxon>Gunneridae</taxon>
        <taxon>Pentapetalae</taxon>
        <taxon>rosids</taxon>
        <taxon>fabids</taxon>
        <taxon>Fabales</taxon>
        <taxon>Fabaceae</taxon>
        <taxon>Papilionoideae</taxon>
        <taxon>50 kb inversion clade</taxon>
        <taxon>NPAAA clade</taxon>
        <taxon>Hologalegina</taxon>
        <taxon>IRL clade</taxon>
        <taxon>Trifolieae</taxon>
        <taxon>Trifolium</taxon>
    </lineage>
</organism>
<reference evidence="1 2" key="1">
    <citation type="journal article" date="2018" name="Front. Plant Sci.">
        <title>Red Clover (Trifolium pratense) and Zigzag Clover (T. medium) - A Picture of Genomic Similarities and Differences.</title>
        <authorList>
            <person name="Dluhosova J."/>
            <person name="Istvanek J."/>
            <person name="Nedelnik J."/>
            <person name="Repkova J."/>
        </authorList>
    </citation>
    <scope>NUCLEOTIDE SEQUENCE [LARGE SCALE GENOMIC DNA]</scope>
    <source>
        <strain evidence="2">cv. 10/8</strain>
        <tissue evidence="1">Leaf</tissue>
    </source>
</reference>
<dbReference type="EMBL" id="LXQA010788959">
    <property type="protein sequence ID" value="MCI71074.1"/>
    <property type="molecule type" value="Genomic_DNA"/>
</dbReference>
<comment type="caution">
    <text evidence="1">The sequence shown here is derived from an EMBL/GenBank/DDBJ whole genome shotgun (WGS) entry which is preliminary data.</text>
</comment>
<evidence type="ECO:0000313" key="1">
    <source>
        <dbReference type="EMBL" id="MCI71074.1"/>
    </source>
</evidence>
<evidence type="ECO:0000313" key="2">
    <source>
        <dbReference type="Proteomes" id="UP000265520"/>
    </source>
</evidence>
<name>A0A392UED2_9FABA</name>
<sequence length="32" mass="3667">LALAQRAVKWYKGSLTFWFKRNAREGPAQCAV</sequence>
<protein>
    <submittedName>
        <fullName evidence="1">Uncharacterized protein</fullName>
    </submittedName>
</protein>
<feature type="non-terminal residue" evidence="1">
    <location>
        <position position="1"/>
    </location>
</feature>
<dbReference type="AlphaFoldDB" id="A0A392UED2"/>